<dbReference type="AlphaFoldDB" id="A0ABD2Y495"/>
<keyword evidence="2" id="KW-1185">Reference proteome</keyword>
<gene>
    <name evidence="1" type="ORF">ACH5RR_036783</name>
</gene>
<evidence type="ECO:0008006" key="3">
    <source>
        <dbReference type="Google" id="ProtNLM"/>
    </source>
</evidence>
<reference evidence="1 2" key="1">
    <citation type="submission" date="2024-11" db="EMBL/GenBank/DDBJ databases">
        <title>A near-complete genome assembly of Cinchona calisaya.</title>
        <authorList>
            <person name="Lian D.C."/>
            <person name="Zhao X.W."/>
            <person name="Wei L."/>
        </authorList>
    </citation>
    <scope>NUCLEOTIDE SEQUENCE [LARGE SCALE GENOMIC DNA]</scope>
    <source>
        <tissue evidence="1">Nenye</tissue>
    </source>
</reference>
<comment type="caution">
    <text evidence="1">The sequence shown here is derived from an EMBL/GenBank/DDBJ whole genome shotgun (WGS) entry which is preliminary data.</text>
</comment>
<name>A0ABD2Y495_9GENT</name>
<dbReference type="EMBL" id="JBJUIK010000015">
    <property type="protein sequence ID" value="KAL3502334.1"/>
    <property type="molecule type" value="Genomic_DNA"/>
</dbReference>
<sequence length="319" mass="36661">MLKRGDKMALGKLVECWKMGIGIGNRMRYHTIPDLYCNEKLVSAVEKFKNLTIVEDFGIPMTRDAVRMTYAKYDEEYVLECKKHRQELLSRSLIRPKQKTRFMSETQLVELRMRTPPGHLNEIISMLLKDSIEELPDDNYEHQCKLDPLTPLRRNSPLIYSRRLPILVYDSALHDMPGGVSFPMPRIYLSEPPNRRAPNFYQAITAKTEFRSLIKGIGVAPSGVNEGVLIGDNLRVACYCQGVYGVLDGLYNSFGTVFKELRSKRFQNWDFLYIPRELNGGADFLARQGRDGRPCDANIKENVRHWLCEASESGSIFEI</sequence>
<accession>A0ABD2Y495</accession>
<evidence type="ECO:0000313" key="1">
    <source>
        <dbReference type="EMBL" id="KAL3502334.1"/>
    </source>
</evidence>
<protein>
    <recommendedName>
        <fullName evidence="3">RNase H type-1 domain-containing protein</fullName>
    </recommendedName>
</protein>
<dbReference type="Proteomes" id="UP001630127">
    <property type="component" value="Unassembled WGS sequence"/>
</dbReference>
<organism evidence="1 2">
    <name type="scientific">Cinchona calisaya</name>
    <dbReference type="NCBI Taxonomy" id="153742"/>
    <lineage>
        <taxon>Eukaryota</taxon>
        <taxon>Viridiplantae</taxon>
        <taxon>Streptophyta</taxon>
        <taxon>Embryophyta</taxon>
        <taxon>Tracheophyta</taxon>
        <taxon>Spermatophyta</taxon>
        <taxon>Magnoliopsida</taxon>
        <taxon>eudicotyledons</taxon>
        <taxon>Gunneridae</taxon>
        <taxon>Pentapetalae</taxon>
        <taxon>asterids</taxon>
        <taxon>lamiids</taxon>
        <taxon>Gentianales</taxon>
        <taxon>Rubiaceae</taxon>
        <taxon>Cinchonoideae</taxon>
        <taxon>Cinchoneae</taxon>
        <taxon>Cinchona</taxon>
    </lineage>
</organism>
<proteinExistence type="predicted"/>
<evidence type="ECO:0000313" key="2">
    <source>
        <dbReference type="Proteomes" id="UP001630127"/>
    </source>
</evidence>